<dbReference type="GO" id="GO:0004784">
    <property type="term" value="F:superoxide dismutase activity"/>
    <property type="evidence" value="ECO:0007669"/>
    <property type="project" value="InterPro"/>
</dbReference>
<accession>A0A317ED10</accession>
<dbReference type="InterPro" id="IPR014123">
    <property type="entry name" value="Superoxide_dismutase_Ni-type"/>
</dbReference>
<dbReference type="Pfam" id="PF09055">
    <property type="entry name" value="Sod_Ni"/>
    <property type="match status" value="1"/>
</dbReference>
<dbReference type="Proteomes" id="UP000246077">
    <property type="component" value="Unassembled WGS sequence"/>
</dbReference>
<dbReference type="NCBIfam" id="TIGR02753">
    <property type="entry name" value="sodN"/>
    <property type="match status" value="1"/>
</dbReference>
<reference evidence="2" key="1">
    <citation type="submission" date="2018-05" db="EMBL/GenBank/DDBJ databases">
        <title>Zavarzinia sp. HR-AS.</title>
        <authorList>
            <person name="Lee Y."/>
            <person name="Jeon C.O."/>
        </authorList>
    </citation>
    <scope>NUCLEOTIDE SEQUENCE [LARGE SCALE GENOMIC DNA]</scope>
    <source>
        <strain evidence="2">DSM 1231</strain>
    </source>
</reference>
<dbReference type="OrthoDB" id="9790847at2"/>
<evidence type="ECO:0000313" key="2">
    <source>
        <dbReference type="Proteomes" id="UP000246077"/>
    </source>
</evidence>
<dbReference type="RefSeq" id="WP_109920061.1">
    <property type="nucleotide sequence ID" value="NZ_QGLF01000001.1"/>
</dbReference>
<comment type="caution">
    <text evidence="1">The sequence shown here is derived from an EMBL/GenBank/DDBJ whole genome shotgun (WGS) entry which is preliminary data.</text>
</comment>
<gene>
    <name evidence="1" type="primary">sodN</name>
    <name evidence="1" type="ORF">DKG75_05665</name>
</gene>
<evidence type="ECO:0000313" key="1">
    <source>
        <dbReference type="EMBL" id="PWR24030.1"/>
    </source>
</evidence>
<keyword evidence="2" id="KW-1185">Reference proteome</keyword>
<dbReference type="AlphaFoldDB" id="A0A317ED10"/>
<proteinExistence type="predicted"/>
<sequence length="168" mass="18856">MRAFAHLLDRLQGLGLVAEAAAHCDIPCKIYDPGPILIDALTVVRMIDILDDWRAHRPEDDIAFLNTVARAVAQKEEHAEKVKQAVRVIWGDYFKAPQFEAFPQIHELTHRIMLQASAARQGVSREAAVKLVDLVNEFAEIFWATKSVKTKRCTAPYPPALAVVYPDL</sequence>
<dbReference type="SUPFAM" id="SSF109770">
    <property type="entry name" value="Nickel-containing superoxide dismutase, NiSOD"/>
    <property type="match status" value="1"/>
</dbReference>
<dbReference type="EMBL" id="QGLF01000001">
    <property type="protein sequence ID" value="PWR24030.1"/>
    <property type="molecule type" value="Genomic_DNA"/>
</dbReference>
<name>A0A317ED10_9PROT</name>
<dbReference type="GO" id="GO:0016151">
    <property type="term" value="F:nickel cation binding"/>
    <property type="evidence" value="ECO:0007669"/>
    <property type="project" value="InterPro"/>
</dbReference>
<organism evidence="1 2">
    <name type="scientific">Zavarzinia compransoris</name>
    <dbReference type="NCBI Taxonomy" id="1264899"/>
    <lineage>
        <taxon>Bacteria</taxon>
        <taxon>Pseudomonadati</taxon>
        <taxon>Pseudomonadota</taxon>
        <taxon>Alphaproteobacteria</taxon>
        <taxon>Rhodospirillales</taxon>
        <taxon>Zavarziniaceae</taxon>
        <taxon>Zavarzinia</taxon>
    </lineage>
</organism>
<dbReference type="InterPro" id="IPR036502">
    <property type="entry name" value="NiSOD_sf"/>
</dbReference>
<protein>
    <submittedName>
        <fullName evidence="1">Superoxide dismutase, Ni</fullName>
    </submittedName>
</protein>
<dbReference type="Gene3D" id="1.20.120.400">
    <property type="entry name" value="Nickel-containing superoxide dismutase"/>
    <property type="match status" value="1"/>
</dbReference>